<evidence type="ECO:0000259" key="1">
    <source>
        <dbReference type="PROSITE" id="PS50126"/>
    </source>
</evidence>
<dbReference type="Proteomes" id="UP000230531">
    <property type="component" value="Chromosome"/>
</dbReference>
<evidence type="ECO:0000313" key="2">
    <source>
        <dbReference type="EMBL" id="ATX33488.1"/>
    </source>
</evidence>
<dbReference type="Gene3D" id="2.40.50.140">
    <property type="entry name" value="Nucleic acid-binding proteins"/>
    <property type="match status" value="1"/>
</dbReference>
<dbReference type="AlphaFoldDB" id="A0A2K8KDX2"/>
<dbReference type="InterPro" id="IPR003029">
    <property type="entry name" value="S1_domain"/>
</dbReference>
<dbReference type="RefSeq" id="WP_157801558.1">
    <property type="nucleotide sequence ID" value="NZ_CP024798.1"/>
</dbReference>
<dbReference type="GO" id="GO:0003735">
    <property type="term" value="F:structural constituent of ribosome"/>
    <property type="evidence" value="ECO:0007669"/>
    <property type="project" value="TreeGrafter"/>
</dbReference>
<protein>
    <recommendedName>
        <fullName evidence="1">S1 motif domain-containing protein</fullName>
    </recommendedName>
</protein>
<gene>
    <name evidence="2" type="ORF">CUN91_00790</name>
</gene>
<evidence type="ECO:0000313" key="3">
    <source>
        <dbReference type="Proteomes" id="UP000230531"/>
    </source>
</evidence>
<dbReference type="SUPFAM" id="SSF50249">
    <property type="entry name" value="Nucleic acid-binding proteins"/>
    <property type="match status" value="1"/>
</dbReference>
<dbReference type="GO" id="GO:0003729">
    <property type="term" value="F:mRNA binding"/>
    <property type="evidence" value="ECO:0007669"/>
    <property type="project" value="TreeGrafter"/>
</dbReference>
<feature type="domain" description="S1 motif" evidence="1">
    <location>
        <begin position="129"/>
        <end position="195"/>
    </location>
</feature>
<accession>A0A2K8KDX2</accession>
<dbReference type="OrthoDB" id="9804077at2"/>
<sequence>MYLINNFIKSNIIIFFENFLITNFLKTILIEKISKNFIKKNVIFFKKKEIIINNYFFSFLTKKIKFGYFINNNFNIFLPNHLLNTKKIIFPKKIFYFEILFKKFNIEKKIFVSRKFNFKKKKKNYIKINKNYLGIIKNVINYGIFIDIGQADGLLHVSDIPFFKKIYNKLITKNIISIKVIKFDKKLKKVSLSLKKNYKKNYEKFFNLNIIKCYAKQFINNGVICYNNLSKKIILFNKFIKFKKKDTLIAYFLKKTEKFIYLNFNYKLIKNNLKYQKLIIKYKFNNFFLLSCKKLKILYKKIIFNIKIKNINFYKFFIFNLINNNFNKIVFINNNYYLKNNNYYLKLKNKKNFFLNMSKFLIFKKKIFCFIRKY</sequence>
<name>A0A2K8KDX2_CARRU</name>
<reference evidence="2 3" key="1">
    <citation type="submission" date="2017-11" db="EMBL/GenBank/DDBJ databases">
        <title>The genome sequence of Candidatus Carsonella ruddii from the psyllid Bactericera trigonica.</title>
        <authorList>
            <person name="Katsir L."/>
            <person name="Zhepu R."/>
            <person name="Piasezky A."/>
            <person name="Jong J."/>
            <person name="Sela N."/>
            <person name="Freilich S."/>
            <person name="Bahar O."/>
        </authorList>
    </citation>
    <scope>NUCLEOTIDE SEQUENCE [LARGE SCALE GENOMIC DNA]</scope>
    <source>
        <strain evidence="2 3">BT</strain>
    </source>
</reference>
<dbReference type="InterPro" id="IPR050437">
    <property type="entry name" value="Ribos_protein_bS1-like"/>
</dbReference>
<dbReference type="GO" id="GO:0006412">
    <property type="term" value="P:translation"/>
    <property type="evidence" value="ECO:0007669"/>
    <property type="project" value="TreeGrafter"/>
</dbReference>
<organism evidence="2 3">
    <name type="scientific">Carsonella ruddii</name>
    <dbReference type="NCBI Taxonomy" id="114186"/>
    <lineage>
        <taxon>Bacteria</taxon>
        <taxon>Pseudomonadati</taxon>
        <taxon>Pseudomonadota</taxon>
        <taxon>Gammaproteobacteria</taxon>
        <taxon>Oceanospirillales</taxon>
        <taxon>Halomonadaceae</taxon>
        <taxon>Zymobacter group</taxon>
        <taxon>Candidatus Carsonella</taxon>
    </lineage>
</organism>
<dbReference type="EMBL" id="CP024798">
    <property type="protein sequence ID" value="ATX33488.1"/>
    <property type="molecule type" value="Genomic_DNA"/>
</dbReference>
<dbReference type="PANTHER" id="PTHR10724">
    <property type="entry name" value="30S RIBOSOMAL PROTEIN S1"/>
    <property type="match status" value="1"/>
</dbReference>
<proteinExistence type="predicted"/>
<dbReference type="Pfam" id="PF00575">
    <property type="entry name" value="S1"/>
    <property type="match status" value="1"/>
</dbReference>
<dbReference type="SMART" id="SM00316">
    <property type="entry name" value="S1"/>
    <property type="match status" value="1"/>
</dbReference>
<dbReference type="PROSITE" id="PS50126">
    <property type="entry name" value="S1"/>
    <property type="match status" value="1"/>
</dbReference>
<dbReference type="InterPro" id="IPR012340">
    <property type="entry name" value="NA-bd_OB-fold"/>
</dbReference>